<feature type="transmembrane region" description="Helical" evidence="5">
    <location>
        <begin position="88"/>
        <end position="111"/>
    </location>
</feature>
<accession>A0A1L7XBQ4</accession>
<comment type="subcellular location">
    <subcellularLocation>
        <location evidence="5">Endoplasmic reticulum membrane</location>
        <topology evidence="5">Multi-pass membrane protein</topology>
    </subcellularLocation>
    <subcellularLocation>
        <location evidence="1">Membrane</location>
        <topology evidence="1">Multi-pass membrane protein</topology>
    </subcellularLocation>
</comment>
<gene>
    <name evidence="6" type="ORF">PAC_12294</name>
</gene>
<feature type="transmembrane region" description="Helical" evidence="5">
    <location>
        <begin position="175"/>
        <end position="194"/>
    </location>
</feature>
<organism evidence="6 7">
    <name type="scientific">Phialocephala subalpina</name>
    <dbReference type="NCBI Taxonomy" id="576137"/>
    <lineage>
        <taxon>Eukaryota</taxon>
        <taxon>Fungi</taxon>
        <taxon>Dikarya</taxon>
        <taxon>Ascomycota</taxon>
        <taxon>Pezizomycotina</taxon>
        <taxon>Leotiomycetes</taxon>
        <taxon>Helotiales</taxon>
        <taxon>Mollisiaceae</taxon>
        <taxon>Phialocephala</taxon>
        <taxon>Phialocephala fortinii species complex</taxon>
    </lineage>
</organism>
<dbReference type="AlphaFoldDB" id="A0A1L7XBQ4"/>
<reference evidence="6 7" key="1">
    <citation type="submission" date="2016-03" db="EMBL/GenBank/DDBJ databases">
        <authorList>
            <person name="Ploux O."/>
        </authorList>
    </citation>
    <scope>NUCLEOTIDE SEQUENCE [LARGE SCALE GENOMIC DNA]</scope>
    <source>
        <strain evidence="6 7">UAMH 11012</strain>
    </source>
</reference>
<keyword evidence="7" id="KW-1185">Reference proteome</keyword>
<dbReference type="EC" id="2.1.1.100" evidence="5"/>
<dbReference type="Pfam" id="PF04140">
    <property type="entry name" value="ICMT"/>
    <property type="match status" value="1"/>
</dbReference>
<keyword evidence="5" id="KW-0256">Endoplasmic reticulum</keyword>
<proteinExistence type="inferred from homology"/>
<evidence type="ECO:0000313" key="6">
    <source>
        <dbReference type="EMBL" id="CZR62397.1"/>
    </source>
</evidence>
<sequence>MDLSIQNTSLVATLTLCGYLISLCAKTPNPNPTKSNVKDRIALVTDTSKPSQFLLLFIFYHCVLILFPNDRTSFCLNADLLNEDLFTWSPTSIAFVVTIFIAAPIRLLAYATLGKNFTFRLNKPKNLVTSGMYAYVQHPSYTTLFLINVASAFFWMRLDGISACYLPSFLVKVKGLNWVAGLAMSVFTTLGLWVRVKDEEGMLKNEFGQYWIEYHRKTKRFIPGIV</sequence>
<dbReference type="GO" id="GO:0032259">
    <property type="term" value="P:methylation"/>
    <property type="evidence" value="ECO:0007669"/>
    <property type="project" value="UniProtKB-KW"/>
</dbReference>
<keyword evidence="5" id="KW-0808">Transferase</keyword>
<dbReference type="Proteomes" id="UP000184330">
    <property type="component" value="Unassembled WGS sequence"/>
</dbReference>
<keyword evidence="4 5" id="KW-0472">Membrane</keyword>
<evidence type="ECO:0000256" key="2">
    <source>
        <dbReference type="ARBA" id="ARBA00022692"/>
    </source>
</evidence>
<evidence type="ECO:0000256" key="4">
    <source>
        <dbReference type="ARBA" id="ARBA00023136"/>
    </source>
</evidence>
<evidence type="ECO:0000256" key="5">
    <source>
        <dbReference type="RuleBase" id="RU362022"/>
    </source>
</evidence>
<dbReference type="PANTHER" id="PTHR12714">
    <property type="entry name" value="PROTEIN-S ISOPRENYLCYSTEINE O-METHYLTRANSFERASE"/>
    <property type="match status" value="1"/>
</dbReference>
<dbReference type="EMBL" id="FJOG01000020">
    <property type="protein sequence ID" value="CZR62397.1"/>
    <property type="molecule type" value="Genomic_DNA"/>
</dbReference>
<keyword evidence="5" id="KW-0489">Methyltransferase</keyword>
<evidence type="ECO:0000313" key="7">
    <source>
        <dbReference type="Proteomes" id="UP000184330"/>
    </source>
</evidence>
<comment type="catalytic activity">
    <reaction evidence="5">
        <text>[protein]-C-terminal S-[(2E,6E)-farnesyl]-L-cysteine + S-adenosyl-L-methionine = [protein]-C-terminal S-[(2E,6E)-farnesyl]-L-cysteine methyl ester + S-adenosyl-L-homocysteine</text>
        <dbReference type="Rhea" id="RHEA:21672"/>
        <dbReference type="Rhea" id="RHEA-COMP:12125"/>
        <dbReference type="Rhea" id="RHEA-COMP:12126"/>
        <dbReference type="ChEBI" id="CHEBI:57856"/>
        <dbReference type="ChEBI" id="CHEBI:59789"/>
        <dbReference type="ChEBI" id="CHEBI:90510"/>
        <dbReference type="ChEBI" id="CHEBI:90511"/>
        <dbReference type="EC" id="2.1.1.100"/>
    </reaction>
</comment>
<feature type="transmembrane region" description="Helical" evidence="5">
    <location>
        <begin position="50"/>
        <end position="68"/>
    </location>
</feature>
<dbReference type="STRING" id="576137.A0A1L7XBQ4"/>
<keyword evidence="5" id="KW-0949">S-adenosyl-L-methionine</keyword>
<name>A0A1L7XBQ4_9HELO</name>
<feature type="transmembrane region" description="Helical" evidence="5">
    <location>
        <begin position="132"/>
        <end position="155"/>
    </location>
</feature>
<comment type="similarity">
    <text evidence="5">Belongs to the class VI-like SAM-binding methyltransferase superfamily. Isoprenylcysteine carboxyl methyltransferase family.</text>
</comment>
<keyword evidence="2 5" id="KW-0812">Transmembrane</keyword>
<dbReference type="OrthoDB" id="422086at2759"/>
<keyword evidence="3 5" id="KW-1133">Transmembrane helix</keyword>
<dbReference type="Gene3D" id="1.20.120.1630">
    <property type="match status" value="1"/>
</dbReference>
<evidence type="ECO:0000256" key="1">
    <source>
        <dbReference type="ARBA" id="ARBA00004141"/>
    </source>
</evidence>
<dbReference type="InterPro" id="IPR007269">
    <property type="entry name" value="ICMT_MeTrfase"/>
</dbReference>
<evidence type="ECO:0000256" key="3">
    <source>
        <dbReference type="ARBA" id="ARBA00022989"/>
    </source>
</evidence>
<protein>
    <recommendedName>
        <fullName evidence="5">Protein-S-isoprenylcysteine O-methyltransferase</fullName>
        <ecNumber evidence="5">2.1.1.100</ecNumber>
    </recommendedName>
</protein>
<dbReference type="GO" id="GO:0005789">
    <property type="term" value="C:endoplasmic reticulum membrane"/>
    <property type="evidence" value="ECO:0007669"/>
    <property type="project" value="UniProtKB-SubCell"/>
</dbReference>
<dbReference type="GO" id="GO:0004671">
    <property type="term" value="F:protein C-terminal S-isoprenylcysteine carboxyl O-methyltransferase activity"/>
    <property type="evidence" value="ECO:0007669"/>
    <property type="project" value="UniProtKB-EC"/>
</dbReference>
<dbReference type="PANTHER" id="PTHR12714:SF9">
    <property type="entry name" value="PROTEIN-S-ISOPRENYLCYSTEINE O-METHYLTRANSFERASE"/>
    <property type="match status" value="1"/>
</dbReference>